<dbReference type="SUPFAM" id="SSF56925">
    <property type="entry name" value="OMPA-like"/>
    <property type="match status" value="1"/>
</dbReference>
<organism evidence="4 5">
    <name type="scientific">Aquisalimonas asiatica</name>
    <dbReference type="NCBI Taxonomy" id="406100"/>
    <lineage>
        <taxon>Bacteria</taxon>
        <taxon>Pseudomonadati</taxon>
        <taxon>Pseudomonadota</taxon>
        <taxon>Gammaproteobacteria</taxon>
        <taxon>Chromatiales</taxon>
        <taxon>Ectothiorhodospiraceae</taxon>
        <taxon>Aquisalimonas</taxon>
    </lineage>
</organism>
<dbReference type="RefSeq" id="WP_091644155.1">
    <property type="nucleotide sequence ID" value="NZ_FOEG01000005.1"/>
</dbReference>
<sequence>MPAHRVTRRPWPALLAFTTAAAMTLPATVSAEDSFFGVGVGQHRVHFDSDDRDNFDVGTEDELGLQLRVGMVRPNSRLYGQWSIISGSDFFLTSLTVNQDFLWRVAPSVQLYGGLGGGAVTLSWNGDNSIDTMPGLSAQAGVMVEITRTVHVELGARQLFTRLRTDPEGADGNDVDVDLDRIGVASASVNLQF</sequence>
<dbReference type="EMBL" id="FOEG01000005">
    <property type="protein sequence ID" value="SEO95769.1"/>
    <property type="molecule type" value="Genomic_DNA"/>
</dbReference>
<feature type="signal peptide" evidence="2">
    <location>
        <begin position="1"/>
        <end position="31"/>
    </location>
</feature>
<evidence type="ECO:0000313" key="5">
    <source>
        <dbReference type="Proteomes" id="UP000199657"/>
    </source>
</evidence>
<dbReference type="STRING" id="406100.SAMN04488052_10515"/>
<evidence type="ECO:0000256" key="1">
    <source>
        <dbReference type="ARBA" id="ARBA00022729"/>
    </source>
</evidence>
<reference evidence="4 5" key="1">
    <citation type="submission" date="2016-10" db="EMBL/GenBank/DDBJ databases">
        <authorList>
            <person name="de Groot N.N."/>
        </authorList>
    </citation>
    <scope>NUCLEOTIDE SEQUENCE [LARGE SCALE GENOMIC DNA]</scope>
    <source>
        <strain evidence="4 5">CGMCC 1.6291</strain>
    </source>
</reference>
<proteinExistence type="predicted"/>
<feature type="chain" id="PRO_5011537100" evidence="2">
    <location>
        <begin position="32"/>
        <end position="193"/>
    </location>
</feature>
<accession>A0A1H8TXR2</accession>
<dbReference type="Gene3D" id="2.40.160.20">
    <property type="match status" value="1"/>
</dbReference>
<feature type="domain" description="Outer membrane protein beta-barrel" evidence="3">
    <location>
        <begin position="18"/>
        <end position="176"/>
    </location>
</feature>
<protein>
    <submittedName>
        <fullName evidence="4">Outer membrane protein beta-barrel domain-containing protein</fullName>
    </submittedName>
</protein>
<dbReference type="Pfam" id="PF13505">
    <property type="entry name" value="OMP_b-brl"/>
    <property type="match status" value="1"/>
</dbReference>
<name>A0A1H8TXR2_9GAMM</name>
<dbReference type="Proteomes" id="UP000199657">
    <property type="component" value="Unassembled WGS sequence"/>
</dbReference>
<dbReference type="AlphaFoldDB" id="A0A1H8TXR2"/>
<keyword evidence="5" id="KW-1185">Reference proteome</keyword>
<evidence type="ECO:0000313" key="4">
    <source>
        <dbReference type="EMBL" id="SEO95769.1"/>
    </source>
</evidence>
<dbReference type="InterPro" id="IPR027385">
    <property type="entry name" value="Beta-barrel_OMP"/>
</dbReference>
<gene>
    <name evidence="4" type="ORF">SAMN04488052_10515</name>
</gene>
<keyword evidence="1 2" id="KW-0732">Signal</keyword>
<evidence type="ECO:0000259" key="3">
    <source>
        <dbReference type="Pfam" id="PF13505"/>
    </source>
</evidence>
<evidence type="ECO:0000256" key="2">
    <source>
        <dbReference type="SAM" id="SignalP"/>
    </source>
</evidence>
<dbReference type="InterPro" id="IPR011250">
    <property type="entry name" value="OMP/PagP_B-barrel"/>
</dbReference>